<reference evidence="2 3" key="1">
    <citation type="submission" date="2018-12" db="EMBL/GenBank/DDBJ databases">
        <authorList>
            <person name="Yu L."/>
        </authorList>
    </citation>
    <scope>NUCLEOTIDE SEQUENCE [LARGE SCALE GENOMIC DNA]</scope>
    <source>
        <strain evidence="2 3">S5H2222</strain>
    </source>
</reference>
<sequence>MYQSTRRSLKNSQGYTLMEALFQVAVFVLFSHYLILIYFWISQMNNSLLSNEHVAWEVFVQDVQKYFLNIEEITVSKRMDEVEIKQINSTDRRQLDRYGDIIRLQTNNKGYIAMIIGIKDAKFELNESFLTIKVEFQNGLKKERTFFVELYKE</sequence>
<comment type="caution">
    <text evidence="2">The sequence shown here is derived from an EMBL/GenBank/DDBJ whole genome shotgun (WGS) entry which is preliminary data.</text>
</comment>
<evidence type="ECO:0000256" key="1">
    <source>
        <dbReference type="SAM" id="Phobius"/>
    </source>
</evidence>
<dbReference type="NCBIfam" id="NF041002">
    <property type="entry name" value="pilin_ComGF"/>
    <property type="match status" value="1"/>
</dbReference>
<accession>A0A431UJ11</accession>
<keyword evidence="3" id="KW-1185">Reference proteome</keyword>
<evidence type="ECO:0000313" key="2">
    <source>
        <dbReference type="EMBL" id="RTQ89532.1"/>
    </source>
</evidence>
<keyword evidence="1" id="KW-1133">Transmembrane helix</keyword>
<keyword evidence="1" id="KW-0812">Transmembrane</keyword>
<dbReference type="EMBL" id="RXNR01000062">
    <property type="protein sequence ID" value="RTQ89532.1"/>
    <property type="molecule type" value="Genomic_DNA"/>
</dbReference>
<proteinExistence type="predicted"/>
<protein>
    <recommendedName>
        <fullName evidence="4">Competence protein ComGF</fullName>
    </recommendedName>
</protein>
<feature type="transmembrane region" description="Helical" evidence="1">
    <location>
        <begin position="20"/>
        <end position="41"/>
    </location>
</feature>
<dbReference type="Pfam" id="PF15980">
    <property type="entry name" value="ComGF"/>
    <property type="match status" value="1"/>
</dbReference>
<dbReference type="RefSeq" id="WP_126295622.1">
    <property type="nucleotide sequence ID" value="NZ_RXNR01000062.1"/>
</dbReference>
<name>A0A431UJ11_9BACI</name>
<evidence type="ECO:0000313" key="3">
    <source>
        <dbReference type="Proteomes" id="UP000276349"/>
    </source>
</evidence>
<keyword evidence="1" id="KW-0472">Membrane</keyword>
<dbReference type="Proteomes" id="UP000276349">
    <property type="component" value="Unassembled WGS sequence"/>
</dbReference>
<dbReference type="OrthoDB" id="2361316at2"/>
<dbReference type="AlphaFoldDB" id="A0A431UJ11"/>
<evidence type="ECO:0008006" key="4">
    <source>
        <dbReference type="Google" id="ProtNLM"/>
    </source>
</evidence>
<organism evidence="2 3">
    <name type="scientific">Lysinibacillus telephonicus</name>
    <dbReference type="NCBI Taxonomy" id="1714840"/>
    <lineage>
        <taxon>Bacteria</taxon>
        <taxon>Bacillati</taxon>
        <taxon>Bacillota</taxon>
        <taxon>Bacilli</taxon>
        <taxon>Bacillales</taxon>
        <taxon>Bacillaceae</taxon>
        <taxon>Lysinibacillus</taxon>
    </lineage>
</organism>
<dbReference type="InterPro" id="IPR016977">
    <property type="entry name" value="ComGF"/>
</dbReference>
<gene>
    <name evidence="2" type="ORF">EKG35_16355</name>
</gene>